<evidence type="ECO:0000256" key="2">
    <source>
        <dbReference type="ARBA" id="ARBA00007599"/>
    </source>
</evidence>
<keyword evidence="8" id="KW-0067">ATP-binding</keyword>
<evidence type="ECO:0000259" key="11">
    <source>
        <dbReference type="Pfam" id="PF01636"/>
    </source>
</evidence>
<dbReference type="PRINTS" id="PR00830">
    <property type="entry name" value="ENDOLAPTASE"/>
</dbReference>
<dbReference type="Pfam" id="PF02367">
    <property type="entry name" value="TsaE"/>
    <property type="match status" value="1"/>
</dbReference>
<evidence type="ECO:0000256" key="4">
    <source>
        <dbReference type="ARBA" id="ARBA00022490"/>
    </source>
</evidence>
<reference evidence="12 13" key="1">
    <citation type="journal article" date="2017" name="Water Res.">
        <title>Comammox in drinking water systems.</title>
        <authorList>
            <person name="Wang Y."/>
            <person name="Ma L."/>
            <person name="Mao Y."/>
            <person name="Jiang X."/>
            <person name="Xia Y."/>
            <person name="Yu K."/>
            <person name="Li B."/>
            <person name="Zhang T."/>
        </authorList>
    </citation>
    <scope>NUCLEOTIDE SEQUENCE [LARGE SCALE GENOMIC DNA]</scope>
    <source>
        <strain evidence="12">SG_bin8</strain>
    </source>
</reference>
<gene>
    <name evidence="12" type="ORF">A4S15_10910</name>
</gene>
<dbReference type="Gene3D" id="3.90.1200.10">
    <property type="match status" value="1"/>
</dbReference>
<dbReference type="NCBIfam" id="TIGR00150">
    <property type="entry name" value="T6A_YjeE"/>
    <property type="match status" value="1"/>
</dbReference>
<sequence>MNASLTVALPDEEATRRFGEALALLLRPGDCLTLSGPLGAGKTTLARAILRALANDERLEVPSPTFTLVQPYAGASFRFPVLHSDFYRLQSPDDADELGLDDALESSAVLVEWPEKGPSRYSETGFALHLSGLDQRQAMVLAHGDDNRRRLQRFADLRQFLAGAGLGDAHRIFLQGDASPRAYESIRRDGHQRLVLLNADAHPDRAVSAERKAYMELVHLAPNEDIAPVVAIASELNRRGLSSPAIHAFSRAAKAVLFEDFGAEYVVIDGEPVAERYEVAIDVLLAMHAQPWPELARGPEGVSHRLPRYSRQALEVEAGLFLHKYLGGLMGREPTPIQRAGFAAAWRTPFDQLESAARTWTLFDYHSPNLHWLAARRGIARIGLIDTQDARLGPYAYDVVSLIQDARVDVGEELQDSLLARYISGRQAQDTSFDDAGFTASFAICGAQRATRILGVFARLAAQDGKPGYLRHIPRIRRYLGRCFLHPALADIRRWFEENVPPSPVTGPGSGSS</sequence>
<dbReference type="PANTHER" id="PTHR33540">
    <property type="entry name" value="TRNA THREONYLCARBAMOYLADENOSINE BIOSYNTHESIS PROTEIN TSAE"/>
    <property type="match status" value="1"/>
</dbReference>
<comment type="similarity">
    <text evidence="2">Belongs to the TsaE family.</text>
</comment>
<dbReference type="InterPro" id="IPR027417">
    <property type="entry name" value="P-loop_NTPase"/>
</dbReference>
<keyword evidence="5" id="KW-0819">tRNA processing</keyword>
<dbReference type="Gene3D" id="3.40.50.300">
    <property type="entry name" value="P-loop containing nucleotide triphosphate hydrolases"/>
    <property type="match status" value="1"/>
</dbReference>
<dbReference type="InterPro" id="IPR011009">
    <property type="entry name" value="Kinase-like_dom_sf"/>
</dbReference>
<dbReference type="GO" id="GO:0005524">
    <property type="term" value="F:ATP binding"/>
    <property type="evidence" value="ECO:0007669"/>
    <property type="project" value="UniProtKB-KW"/>
</dbReference>
<dbReference type="GO" id="GO:0046872">
    <property type="term" value="F:metal ion binding"/>
    <property type="evidence" value="ECO:0007669"/>
    <property type="project" value="UniProtKB-KW"/>
</dbReference>
<evidence type="ECO:0000256" key="1">
    <source>
        <dbReference type="ARBA" id="ARBA00004496"/>
    </source>
</evidence>
<dbReference type="GO" id="GO:0005737">
    <property type="term" value="C:cytoplasm"/>
    <property type="evidence" value="ECO:0007669"/>
    <property type="project" value="UniProtKB-SubCell"/>
</dbReference>
<evidence type="ECO:0000256" key="6">
    <source>
        <dbReference type="ARBA" id="ARBA00022723"/>
    </source>
</evidence>
<dbReference type="PANTHER" id="PTHR33540:SF2">
    <property type="entry name" value="TRNA THREONYLCARBAMOYLADENOSINE BIOSYNTHESIS PROTEIN TSAE"/>
    <property type="match status" value="1"/>
</dbReference>
<keyword evidence="7" id="KW-0547">Nucleotide-binding</keyword>
<evidence type="ECO:0000256" key="5">
    <source>
        <dbReference type="ARBA" id="ARBA00022694"/>
    </source>
</evidence>
<evidence type="ECO:0000256" key="8">
    <source>
        <dbReference type="ARBA" id="ARBA00022840"/>
    </source>
</evidence>
<evidence type="ECO:0000256" key="7">
    <source>
        <dbReference type="ARBA" id="ARBA00022741"/>
    </source>
</evidence>
<dbReference type="AlphaFoldDB" id="A0A1W9HW95"/>
<dbReference type="Proteomes" id="UP000192872">
    <property type="component" value="Unassembled WGS sequence"/>
</dbReference>
<keyword evidence="6" id="KW-0479">Metal-binding</keyword>
<name>A0A1W9HW95_9HYPH</name>
<feature type="domain" description="Aminoglycoside phosphotransferase" evidence="11">
    <location>
        <begin position="176"/>
        <end position="426"/>
    </location>
</feature>
<evidence type="ECO:0000313" key="12">
    <source>
        <dbReference type="EMBL" id="OQW51715.1"/>
    </source>
</evidence>
<keyword evidence="9" id="KW-0460">Magnesium</keyword>
<comment type="subcellular location">
    <subcellularLocation>
        <location evidence="1">Cytoplasm</location>
    </subcellularLocation>
</comment>
<keyword evidence="4" id="KW-0963">Cytoplasm</keyword>
<dbReference type="RefSeq" id="WP_376802056.1">
    <property type="nucleotide sequence ID" value="NZ_DBNB01000034.1"/>
</dbReference>
<dbReference type="Gene3D" id="3.30.200.20">
    <property type="entry name" value="Phosphorylase Kinase, domain 1"/>
    <property type="match status" value="1"/>
</dbReference>
<accession>A0A1W9HW95</accession>
<dbReference type="EMBL" id="LWDL01000018">
    <property type="protein sequence ID" value="OQW51715.1"/>
    <property type="molecule type" value="Genomic_DNA"/>
</dbReference>
<dbReference type="InterPro" id="IPR003442">
    <property type="entry name" value="T6A_TsaE"/>
</dbReference>
<comment type="caution">
    <text evidence="12">The sequence shown here is derived from an EMBL/GenBank/DDBJ whole genome shotgun (WGS) entry which is preliminary data.</text>
</comment>
<evidence type="ECO:0000256" key="9">
    <source>
        <dbReference type="ARBA" id="ARBA00022842"/>
    </source>
</evidence>
<dbReference type="Pfam" id="PF01636">
    <property type="entry name" value="APH"/>
    <property type="match status" value="1"/>
</dbReference>
<dbReference type="STRING" id="1827387.A4S15_10910"/>
<evidence type="ECO:0000256" key="10">
    <source>
        <dbReference type="ARBA" id="ARBA00032441"/>
    </source>
</evidence>
<dbReference type="InterPro" id="IPR002575">
    <property type="entry name" value="Aminoglycoside_PTrfase"/>
</dbReference>
<protein>
    <recommendedName>
        <fullName evidence="3">tRNA threonylcarbamoyladenosine biosynthesis protein TsaE</fullName>
    </recommendedName>
    <alternativeName>
        <fullName evidence="10">t(6)A37 threonylcarbamoyladenosine biosynthesis protein TsaE</fullName>
    </alternativeName>
</protein>
<dbReference type="SUPFAM" id="SSF52540">
    <property type="entry name" value="P-loop containing nucleoside triphosphate hydrolases"/>
    <property type="match status" value="1"/>
</dbReference>
<dbReference type="GO" id="GO:0002949">
    <property type="term" value="P:tRNA threonylcarbamoyladenosine modification"/>
    <property type="evidence" value="ECO:0007669"/>
    <property type="project" value="InterPro"/>
</dbReference>
<organism evidence="12 13">
    <name type="scientific">Candidatus Raskinella chloraquaticus</name>
    <dbReference type="NCBI Taxonomy" id="1951219"/>
    <lineage>
        <taxon>Bacteria</taxon>
        <taxon>Pseudomonadati</taxon>
        <taxon>Pseudomonadota</taxon>
        <taxon>Alphaproteobacteria</taxon>
        <taxon>Hyphomicrobiales</taxon>
        <taxon>Phreatobacteraceae</taxon>
        <taxon>Candidatus Raskinella</taxon>
    </lineage>
</organism>
<dbReference type="SUPFAM" id="SSF56112">
    <property type="entry name" value="Protein kinase-like (PK-like)"/>
    <property type="match status" value="1"/>
</dbReference>
<evidence type="ECO:0000313" key="13">
    <source>
        <dbReference type="Proteomes" id="UP000192872"/>
    </source>
</evidence>
<evidence type="ECO:0000256" key="3">
    <source>
        <dbReference type="ARBA" id="ARBA00019010"/>
    </source>
</evidence>
<proteinExistence type="inferred from homology"/>